<keyword evidence="2" id="KW-1185">Reference proteome</keyword>
<reference evidence="1 2" key="1">
    <citation type="submission" date="2020-06" db="EMBL/GenBank/DDBJ databases">
        <title>Transcriptomic and genomic resources for Thalictrum thalictroides and T. hernandezii: Facilitating candidate gene discovery in an emerging model plant lineage.</title>
        <authorList>
            <person name="Arias T."/>
            <person name="Riano-Pachon D.M."/>
            <person name="Di Stilio V.S."/>
        </authorList>
    </citation>
    <scope>NUCLEOTIDE SEQUENCE [LARGE SCALE GENOMIC DNA]</scope>
    <source>
        <strain evidence="2">cv. WT478/WT964</strain>
        <tissue evidence="1">Leaves</tissue>
    </source>
</reference>
<dbReference type="AlphaFoldDB" id="A0A7J6V7K6"/>
<comment type="caution">
    <text evidence="1">The sequence shown here is derived from an EMBL/GenBank/DDBJ whole genome shotgun (WGS) entry which is preliminary data.</text>
</comment>
<organism evidence="1 2">
    <name type="scientific">Thalictrum thalictroides</name>
    <name type="common">Rue-anemone</name>
    <name type="synonym">Anemone thalictroides</name>
    <dbReference type="NCBI Taxonomy" id="46969"/>
    <lineage>
        <taxon>Eukaryota</taxon>
        <taxon>Viridiplantae</taxon>
        <taxon>Streptophyta</taxon>
        <taxon>Embryophyta</taxon>
        <taxon>Tracheophyta</taxon>
        <taxon>Spermatophyta</taxon>
        <taxon>Magnoliopsida</taxon>
        <taxon>Ranunculales</taxon>
        <taxon>Ranunculaceae</taxon>
        <taxon>Thalictroideae</taxon>
        <taxon>Thalictrum</taxon>
    </lineage>
</organism>
<proteinExistence type="predicted"/>
<dbReference type="EMBL" id="JABWDY010037749">
    <property type="protein sequence ID" value="KAF5180180.1"/>
    <property type="molecule type" value="Genomic_DNA"/>
</dbReference>
<protein>
    <submittedName>
        <fullName evidence="1">Uncharacterized protein</fullName>
    </submittedName>
</protein>
<name>A0A7J6V7K6_THATH</name>
<dbReference type="Proteomes" id="UP000554482">
    <property type="component" value="Unassembled WGS sequence"/>
</dbReference>
<accession>A0A7J6V7K6</accession>
<gene>
    <name evidence="1" type="ORF">FRX31_030233</name>
</gene>
<evidence type="ECO:0000313" key="1">
    <source>
        <dbReference type="EMBL" id="KAF5180180.1"/>
    </source>
</evidence>
<sequence length="59" mass="6786">MDHFKNRLPWMESTSPSTNSCFIYHSMSVTVLAHWRKIDPPQIDLATILPELHDVSGYA</sequence>
<evidence type="ECO:0000313" key="2">
    <source>
        <dbReference type="Proteomes" id="UP000554482"/>
    </source>
</evidence>